<organism evidence="1 2">
    <name type="scientific">Novimethylophilus kurashikiensis</name>
    <dbReference type="NCBI Taxonomy" id="1825523"/>
    <lineage>
        <taxon>Bacteria</taxon>
        <taxon>Pseudomonadati</taxon>
        <taxon>Pseudomonadota</taxon>
        <taxon>Betaproteobacteria</taxon>
        <taxon>Nitrosomonadales</taxon>
        <taxon>Methylophilaceae</taxon>
        <taxon>Novimethylophilus</taxon>
    </lineage>
</organism>
<comment type="caution">
    <text evidence="1">The sequence shown here is derived from an EMBL/GenBank/DDBJ whole genome shotgun (WGS) entry which is preliminary data.</text>
</comment>
<proteinExistence type="predicted"/>
<evidence type="ECO:0000313" key="2">
    <source>
        <dbReference type="Proteomes" id="UP000245081"/>
    </source>
</evidence>
<gene>
    <name evidence="1" type="ORF">NMK_0211</name>
</gene>
<sequence>MAIETCEIKQLQPGATYMFAVKKEQADRAAVRLDAKLRKYLGSYTVGGVSFLDVKSTDGWRHLIAAETVAHVLPH</sequence>
<accession>A0A2R5F3K1</accession>
<reference evidence="1 2" key="1">
    <citation type="journal article" date="2018" name="Environ. Microbiol.">
        <title>Isolation and genomic characterization of Novimethylophilus kurashikiensis gen. nov. sp. nov., a new lanthanide-dependent methylotrophic species of Methylophilaceae.</title>
        <authorList>
            <person name="Lv H."/>
            <person name="Sahin N."/>
            <person name="Tani A."/>
        </authorList>
    </citation>
    <scope>NUCLEOTIDE SEQUENCE [LARGE SCALE GENOMIC DNA]</scope>
    <source>
        <strain evidence="1 2">La2-4</strain>
    </source>
</reference>
<dbReference type="EMBL" id="BDOQ01000001">
    <property type="protein sequence ID" value="GBG12679.1"/>
    <property type="molecule type" value="Genomic_DNA"/>
</dbReference>
<keyword evidence="2" id="KW-1185">Reference proteome</keyword>
<dbReference type="GO" id="GO:0008483">
    <property type="term" value="F:transaminase activity"/>
    <property type="evidence" value="ECO:0007669"/>
    <property type="project" value="UniProtKB-KW"/>
</dbReference>
<dbReference type="RefSeq" id="WP_109013900.1">
    <property type="nucleotide sequence ID" value="NZ_BDOQ01000001.1"/>
</dbReference>
<dbReference type="Proteomes" id="UP000245081">
    <property type="component" value="Unassembled WGS sequence"/>
</dbReference>
<name>A0A2R5F3K1_9PROT</name>
<evidence type="ECO:0000313" key="1">
    <source>
        <dbReference type="EMBL" id="GBG12679.1"/>
    </source>
</evidence>
<protein>
    <submittedName>
        <fullName evidence="1">Phosphoserine aminotransferase</fullName>
    </submittedName>
</protein>
<keyword evidence="1" id="KW-0808">Transferase</keyword>
<keyword evidence="1" id="KW-0032">Aminotransferase</keyword>
<dbReference type="AlphaFoldDB" id="A0A2R5F3K1"/>